<sequence>MKVHGGADIHPAAHGGPHNGASGCALKKAVAPWRTCIGEESGSTRGPVEREAHTGAVNVKEELGNSDSSTQVN</sequence>
<dbReference type="Proteomes" id="UP000233556">
    <property type="component" value="Unassembled WGS sequence"/>
</dbReference>
<reference evidence="3" key="2">
    <citation type="submission" date="2017-12" db="EMBL/GenBank/DDBJ databases">
        <title>Genome sequence of the Bar-tailed Godwit (Limosa lapponica baueri).</title>
        <authorList>
            <person name="Lima N.C.B."/>
            <person name="Parody-Merino A.M."/>
            <person name="Battley P.F."/>
            <person name="Fidler A.E."/>
            <person name="Prosdocimi F."/>
        </authorList>
    </citation>
    <scope>NUCLEOTIDE SEQUENCE [LARGE SCALE GENOMIC DNA]</scope>
</reference>
<evidence type="ECO:0000313" key="2">
    <source>
        <dbReference type="EMBL" id="PKU47126.1"/>
    </source>
</evidence>
<accession>A0A2I0UM49</accession>
<evidence type="ECO:0000313" key="3">
    <source>
        <dbReference type="Proteomes" id="UP000233556"/>
    </source>
</evidence>
<dbReference type="AlphaFoldDB" id="A0A2I0UM49"/>
<feature type="compositionally biased region" description="Basic and acidic residues" evidence="1">
    <location>
        <begin position="47"/>
        <end position="63"/>
    </location>
</feature>
<evidence type="ECO:0000256" key="1">
    <source>
        <dbReference type="SAM" id="MobiDB-lite"/>
    </source>
</evidence>
<dbReference type="PROSITE" id="PS51257">
    <property type="entry name" value="PROKAR_LIPOPROTEIN"/>
    <property type="match status" value="1"/>
</dbReference>
<name>A0A2I0UM49_LIMLA</name>
<organism evidence="2 3">
    <name type="scientific">Limosa lapponica baueri</name>
    <dbReference type="NCBI Taxonomy" id="1758121"/>
    <lineage>
        <taxon>Eukaryota</taxon>
        <taxon>Metazoa</taxon>
        <taxon>Chordata</taxon>
        <taxon>Craniata</taxon>
        <taxon>Vertebrata</taxon>
        <taxon>Euteleostomi</taxon>
        <taxon>Archelosauria</taxon>
        <taxon>Archosauria</taxon>
        <taxon>Dinosauria</taxon>
        <taxon>Saurischia</taxon>
        <taxon>Theropoda</taxon>
        <taxon>Coelurosauria</taxon>
        <taxon>Aves</taxon>
        <taxon>Neognathae</taxon>
        <taxon>Neoaves</taxon>
        <taxon>Charadriiformes</taxon>
        <taxon>Scolopacidae</taxon>
        <taxon>Limosa</taxon>
    </lineage>
</organism>
<keyword evidence="3" id="KW-1185">Reference proteome</keyword>
<gene>
    <name evidence="2" type="ORF">llap_2566</name>
</gene>
<feature type="region of interest" description="Disordered" evidence="1">
    <location>
        <begin position="38"/>
        <end position="73"/>
    </location>
</feature>
<protein>
    <submittedName>
        <fullName evidence="2">Uncharacterized protein</fullName>
    </submittedName>
</protein>
<dbReference type="EMBL" id="KZ505687">
    <property type="protein sequence ID" value="PKU47126.1"/>
    <property type="molecule type" value="Genomic_DNA"/>
</dbReference>
<proteinExistence type="predicted"/>
<feature type="region of interest" description="Disordered" evidence="1">
    <location>
        <begin position="1"/>
        <end position="24"/>
    </location>
</feature>
<reference evidence="3" key="1">
    <citation type="submission" date="2017-11" db="EMBL/GenBank/DDBJ databases">
        <authorList>
            <person name="Lima N.C."/>
            <person name="Parody-Merino A.M."/>
            <person name="Battley P.F."/>
            <person name="Fidler A.E."/>
            <person name="Prosdocimi F."/>
        </authorList>
    </citation>
    <scope>NUCLEOTIDE SEQUENCE [LARGE SCALE GENOMIC DNA]</scope>
</reference>